<organism evidence="1 2">
    <name type="scientific">Irpex rosettiformis</name>
    <dbReference type="NCBI Taxonomy" id="378272"/>
    <lineage>
        <taxon>Eukaryota</taxon>
        <taxon>Fungi</taxon>
        <taxon>Dikarya</taxon>
        <taxon>Basidiomycota</taxon>
        <taxon>Agaricomycotina</taxon>
        <taxon>Agaricomycetes</taxon>
        <taxon>Polyporales</taxon>
        <taxon>Irpicaceae</taxon>
        <taxon>Irpex</taxon>
    </lineage>
</organism>
<reference evidence="1" key="1">
    <citation type="journal article" date="2021" name="Environ. Microbiol.">
        <title>Gene family expansions and transcriptome signatures uncover fungal adaptations to wood decay.</title>
        <authorList>
            <person name="Hage H."/>
            <person name="Miyauchi S."/>
            <person name="Viragh M."/>
            <person name="Drula E."/>
            <person name="Min B."/>
            <person name="Chaduli D."/>
            <person name="Navarro D."/>
            <person name="Favel A."/>
            <person name="Norest M."/>
            <person name="Lesage-Meessen L."/>
            <person name="Balint B."/>
            <person name="Merenyi Z."/>
            <person name="de Eugenio L."/>
            <person name="Morin E."/>
            <person name="Martinez A.T."/>
            <person name="Baldrian P."/>
            <person name="Stursova M."/>
            <person name="Martinez M.J."/>
            <person name="Novotny C."/>
            <person name="Magnuson J.K."/>
            <person name="Spatafora J.W."/>
            <person name="Maurice S."/>
            <person name="Pangilinan J."/>
            <person name="Andreopoulos W."/>
            <person name="LaButti K."/>
            <person name="Hundley H."/>
            <person name="Na H."/>
            <person name="Kuo A."/>
            <person name="Barry K."/>
            <person name="Lipzen A."/>
            <person name="Henrissat B."/>
            <person name="Riley R."/>
            <person name="Ahrendt S."/>
            <person name="Nagy L.G."/>
            <person name="Grigoriev I.V."/>
            <person name="Martin F."/>
            <person name="Rosso M.N."/>
        </authorList>
    </citation>
    <scope>NUCLEOTIDE SEQUENCE</scope>
    <source>
        <strain evidence="1">CBS 384.51</strain>
    </source>
</reference>
<comment type="caution">
    <text evidence="1">The sequence shown here is derived from an EMBL/GenBank/DDBJ whole genome shotgun (WGS) entry which is preliminary data.</text>
</comment>
<keyword evidence="2" id="KW-1185">Reference proteome</keyword>
<sequence length="375" mass="42576">MSNINLKFGRNITKDAGAFRLLELPPELCKLVEESTNAKLTIRGQPDEDAVLCTPERTYSLRSVVLSNSVLVVTPTSNPQDVVIRRQIHEILEPVPCLPRLQKLSTLLRGREYDEGHEEDEEIGEDEEGRPVSFKKPRFTYDDARGILQASDFELEKCLKDRRILVLNGCLRPIAPSHLTTVLEILLNALVSLSLSHENAPVEDLAASLQEEHDINRDITRQVMQWFGEVADNLWKMDVEATVREVGIGILRAHRHDSILEPQFLQKWKVAVGDTFESKVDIKLLSGNYLSRMSELGDAPVFELLYFPSSTLPSDPAARFADLFLTRPRWKAEEITPFLADIVVDAKDRDRLLLKHARAITNSEGVWYTTRVQMQ</sequence>
<proteinExistence type="predicted"/>
<gene>
    <name evidence="1" type="ORF">BDY19DRAFT_1020230</name>
</gene>
<accession>A0ACB8UGJ4</accession>
<protein>
    <submittedName>
        <fullName evidence="1">Sister chromatid cohesion protein Dcc1</fullName>
    </submittedName>
</protein>
<dbReference type="EMBL" id="MU274902">
    <property type="protein sequence ID" value="KAI0093396.1"/>
    <property type="molecule type" value="Genomic_DNA"/>
</dbReference>
<evidence type="ECO:0000313" key="1">
    <source>
        <dbReference type="EMBL" id="KAI0093396.1"/>
    </source>
</evidence>
<evidence type="ECO:0000313" key="2">
    <source>
        <dbReference type="Proteomes" id="UP001055072"/>
    </source>
</evidence>
<name>A0ACB8UGJ4_9APHY</name>
<dbReference type="Proteomes" id="UP001055072">
    <property type="component" value="Unassembled WGS sequence"/>
</dbReference>